<dbReference type="AlphaFoldDB" id="A0A2N0NNM7"/>
<dbReference type="EMBL" id="LLXJ01004083">
    <property type="protein sequence ID" value="PKB96192.1"/>
    <property type="molecule type" value="Genomic_DNA"/>
</dbReference>
<evidence type="ECO:0000313" key="1">
    <source>
        <dbReference type="EMBL" id="PKB96192.1"/>
    </source>
</evidence>
<proteinExistence type="predicted"/>
<name>A0A2N0NNM7_9GLOM</name>
<dbReference type="Gene3D" id="1.10.510.10">
    <property type="entry name" value="Transferase(Phosphotransferase) domain 1"/>
    <property type="match status" value="1"/>
</dbReference>
<sequence>MIEVSTGKPPHGKIPHDENLALAICDGLRPTVAKGTPKCYTDLVNRCLSANPDERPSSKEILKVIRNWRFHSDHEKVLHSKRKSVCKDVAMSKEFIETVKDKDESELSSTETILHPKAIYISRPMKYNSLYCEPKNSSGTQIENSIFSDLQLNELNELVARLDDSKMNIILTG</sequence>
<gene>
    <name evidence="1" type="ORF">RhiirA5_146345</name>
</gene>
<protein>
    <recommendedName>
        <fullName evidence="3">Serine-threonine/tyrosine-protein kinase catalytic domain-containing protein</fullName>
    </recommendedName>
</protein>
<dbReference type="VEuPathDB" id="FungiDB:RhiirFUN_025911"/>
<dbReference type="SUPFAM" id="SSF56112">
    <property type="entry name" value="Protein kinase-like (PK-like)"/>
    <property type="match status" value="1"/>
</dbReference>
<dbReference type="VEuPathDB" id="FungiDB:RhiirA1_351732"/>
<reference evidence="1 2" key="1">
    <citation type="submission" date="2016-04" db="EMBL/GenBank/DDBJ databases">
        <title>Genome analyses suggest a sexual origin of heterokaryosis in a supposedly ancient asexual fungus.</title>
        <authorList>
            <person name="Ropars J."/>
            <person name="Sedzielewska K."/>
            <person name="Noel J."/>
            <person name="Charron P."/>
            <person name="Farinelli L."/>
            <person name="Marton T."/>
            <person name="Kruger M."/>
            <person name="Pelin A."/>
            <person name="Brachmann A."/>
            <person name="Corradi N."/>
        </authorList>
    </citation>
    <scope>NUCLEOTIDE SEQUENCE [LARGE SCALE GENOMIC DNA]</scope>
    <source>
        <strain evidence="1 2">A5</strain>
    </source>
</reference>
<dbReference type="Proteomes" id="UP000232722">
    <property type="component" value="Unassembled WGS sequence"/>
</dbReference>
<comment type="caution">
    <text evidence="1">The sequence shown here is derived from an EMBL/GenBank/DDBJ whole genome shotgun (WGS) entry which is preliminary data.</text>
</comment>
<dbReference type="InterPro" id="IPR011009">
    <property type="entry name" value="Kinase-like_dom_sf"/>
</dbReference>
<accession>A0A2N0NNM7</accession>
<organism evidence="1 2">
    <name type="scientific">Rhizophagus irregularis</name>
    <dbReference type="NCBI Taxonomy" id="588596"/>
    <lineage>
        <taxon>Eukaryota</taxon>
        <taxon>Fungi</taxon>
        <taxon>Fungi incertae sedis</taxon>
        <taxon>Mucoromycota</taxon>
        <taxon>Glomeromycotina</taxon>
        <taxon>Glomeromycetes</taxon>
        <taxon>Glomerales</taxon>
        <taxon>Glomeraceae</taxon>
        <taxon>Rhizophagus</taxon>
    </lineage>
</organism>
<dbReference type="VEuPathDB" id="FungiDB:FUN_022141"/>
<evidence type="ECO:0008006" key="3">
    <source>
        <dbReference type="Google" id="ProtNLM"/>
    </source>
</evidence>
<evidence type="ECO:0000313" key="2">
    <source>
        <dbReference type="Proteomes" id="UP000232722"/>
    </source>
</evidence>
<reference evidence="1 2" key="2">
    <citation type="submission" date="2017-09" db="EMBL/GenBank/DDBJ databases">
        <title>Extensive intraspecific genome diversity in a model arbuscular mycorrhizal fungus.</title>
        <authorList>
            <person name="Chen E.C."/>
            <person name="Morin E."/>
            <person name="Beaudet D."/>
            <person name="Noel J."/>
            <person name="Ndikumana S."/>
            <person name="Charron P."/>
            <person name="St-Onge C."/>
            <person name="Giorgi J."/>
            <person name="Grigoriev I.V."/>
            <person name="Roux C."/>
            <person name="Martin F.M."/>
            <person name="Corradi N."/>
        </authorList>
    </citation>
    <scope>NUCLEOTIDE SEQUENCE [LARGE SCALE GENOMIC DNA]</scope>
    <source>
        <strain evidence="1 2">A5</strain>
    </source>
</reference>